<keyword evidence="5" id="KW-1185">Reference proteome</keyword>
<feature type="domain" description="Smr" evidence="3">
    <location>
        <begin position="622"/>
        <end position="704"/>
    </location>
</feature>
<keyword evidence="1" id="KW-0677">Repeat</keyword>
<dbReference type="Gene3D" id="3.30.1370.110">
    <property type="match status" value="1"/>
</dbReference>
<dbReference type="InterPro" id="IPR036063">
    <property type="entry name" value="Smr_dom_sf"/>
</dbReference>
<dbReference type="InterPro" id="IPR002625">
    <property type="entry name" value="Smr_dom"/>
</dbReference>
<sequence>MLRRLPARRLGRRGFARAAKQPSDEEFLEVYDSWRHGKVGKVPPSALQPASADWLLASKGKVLHNTVLAACGRLHRWAKALAILRDMELFGALRPGRRGLMDKFSYNATLGACASAHQWEAALELFLEMQRSVTPDAISYSAVIEACKGARKQGVAQLASKWSEPCLQATVSEINRDRTSPRYRYAVLSTPLDTALLNMAISAYQCGSQTGSALMLLRRAGARLGQLVLPAANLDSYILAVVSQAKQHSSGWQVALTLLEEVCRSRLQLDTQMFTVVAGACSRAYFWSAALDILRECRHQCLDWDMLAYSAVLQASSRYSAASNMSFKMLWGQMQHQQIQPDTVTYGAALGLCERSHRWVDALHLVSQMQRPNAICLTSLLAACAAGSAWSWAVHLFWTMPAEWGFRPQPANMVNVLHALGKAFRWQQACSLLSEMEWVESISWQHYFAAAGGCGEAGQWQQACHLLFENLPHHFRFPPSYRFSAAISACKSALALWEKQGTSGAQLRSSSLWETALALFESGLDIQTDFHDASQAWAPQEATVFSAIISTLDKVAMWEEALGIFRRIPPSKVSEADYMTVLLALCNAQQRPLAQQIFNQKTLHLREIREHLLRPELGCPVLDLHNMPVAVAELAVESALGALEERAEASQSGSSSYQIQIITGRGSRSDGEALVRQAVLRMLGARADVSFQHENPGLLICRIPKDSARR</sequence>
<dbReference type="PANTHER" id="PTHR47447:SF17">
    <property type="entry name" value="OS12G0638900 PROTEIN"/>
    <property type="match status" value="1"/>
</dbReference>
<comment type="caution">
    <text evidence="4">The sequence shown here is derived from an EMBL/GenBank/DDBJ whole genome shotgun (WGS) entry which is preliminary data.</text>
</comment>
<evidence type="ECO:0000313" key="5">
    <source>
        <dbReference type="Proteomes" id="UP000604046"/>
    </source>
</evidence>
<evidence type="ECO:0000259" key="3">
    <source>
        <dbReference type="PROSITE" id="PS50828"/>
    </source>
</evidence>
<dbReference type="Pfam" id="PF13041">
    <property type="entry name" value="PPR_2"/>
    <property type="match status" value="1"/>
</dbReference>
<dbReference type="AlphaFoldDB" id="A0A812UG04"/>
<gene>
    <name evidence="4" type="primary">PPR10</name>
    <name evidence="4" type="ORF">SNAT2548_LOCUS32119</name>
</gene>
<dbReference type="Proteomes" id="UP000604046">
    <property type="component" value="Unassembled WGS sequence"/>
</dbReference>
<dbReference type="OrthoDB" id="185373at2759"/>
<name>A0A812UG04_9DINO</name>
<dbReference type="SMART" id="SM00463">
    <property type="entry name" value="SMR"/>
    <property type="match status" value="1"/>
</dbReference>
<evidence type="ECO:0000256" key="2">
    <source>
        <dbReference type="PROSITE-ProRule" id="PRU00708"/>
    </source>
</evidence>
<organism evidence="4 5">
    <name type="scientific">Symbiodinium natans</name>
    <dbReference type="NCBI Taxonomy" id="878477"/>
    <lineage>
        <taxon>Eukaryota</taxon>
        <taxon>Sar</taxon>
        <taxon>Alveolata</taxon>
        <taxon>Dinophyceae</taxon>
        <taxon>Suessiales</taxon>
        <taxon>Symbiodiniaceae</taxon>
        <taxon>Symbiodinium</taxon>
    </lineage>
</organism>
<protein>
    <submittedName>
        <fullName evidence="4">PPR10 protein</fullName>
    </submittedName>
</protein>
<accession>A0A812UG04</accession>
<dbReference type="InterPro" id="IPR002885">
    <property type="entry name" value="PPR_rpt"/>
</dbReference>
<dbReference type="EMBL" id="CAJNDS010002693">
    <property type="protein sequence ID" value="CAE7566531.1"/>
    <property type="molecule type" value="Genomic_DNA"/>
</dbReference>
<proteinExistence type="predicted"/>
<evidence type="ECO:0000256" key="1">
    <source>
        <dbReference type="ARBA" id="ARBA00022737"/>
    </source>
</evidence>
<feature type="repeat" description="PPR" evidence="2">
    <location>
        <begin position="102"/>
        <end position="132"/>
    </location>
</feature>
<dbReference type="NCBIfam" id="TIGR00756">
    <property type="entry name" value="PPR"/>
    <property type="match status" value="1"/>
</dbReference>
<dbReference type="Gene3D" id="1.25.40.10">
    <property type="entry name" value="Tetratricopeptide repeat domain"/>
    <property type="match status" value="3"/>
</dbReference>
<dbReference type="PROSITE" id="PS50828">
    <property type="entry name" value="SMR"/>
    <property type="match status" value="1"/>
</dbReference>
<dbReference type="PROSITE" id="PS51375">
    <property type="entry name" value="PPR"/>
    <property type="match status" value="1"/>
</dbReference>
<evidence type="ECO:0000313" key="4">
    <source>
        <dbReference type="EMBL" id="CAE7566531.1"/>
    </source>
</evidence>
<dbReference type="PANTHER" id="PTHR47447">
    <property type="entry name" value="OS03G0856100 PROTEIN"/>
    <property type="match status" value="1"/>
</dbReference>
<dbReference type="SUPFAM" id="SSF160443">
    <property type="entry name" value="SMR domain-like"/>
    <property type="match status" value="1"/>
</dbReference>
<dbReference type="Pfam" id="PF01535">
    <property type="entry name" value="PPR"/>
    <property type="match status" value="1"/>
</dbReference>
<reference evidence="4" key="1">
    <citation type="submission" date="2021-02" db="EMBL/GenBank/DDBJ databases">
        <authorList>
            <person name="Dougan E. K."/>
            <person name="Rhodes N."/>
            <person name="Thang M."/>
            <person name="Chan C."/>
        </authorList>
    </citation>
    <scope>NUCLEOTIDE SEQUENCE</scope>
</reference>
<dbReference type="InterPro" id="IPR011990">
    <property type="entry name" value="TPR-like_helical_dom_sf"/>
</dbReference>